<accession>W6YXQ1</accession>
<organism evidence="1 2">
    <name type="scientific">Bipolaris oryzae ATCC 44560</name>
    <dbReference type="NCBI Taxonomy" id="930090"/>
    <lineage>
        <taxon>Eukaryota</taxon>
        <taxon>Fungi</taxon>
        <taxon>Dikarya</taxon>
        <taxon>Ascomycota</taxon>
        <taxon>Pezizomycotina</taxon>
        <taxon>Dothideomycetes</taxon>
        <taxon>Pleosporomycetidae</taxon>
        <taxon>Pleosporales</taxon>
        <taxon>Pleosporineae</taxon>
        <taxon>Pleosporaceae</taxon>
        <taxon>Bipolaris</taxon>
    </lineage>
</organism>
<dbReference type="Proteomes" id="UP000054032">
    <property type="component" value="Unassembled WGS sequence"/>
</dbReference>
<dbReference type="OrthoDB" id="10500668at2759"/>
<keyword evidence="2" id="KW-1185">Reference proteome</keyword>
<reference evidence="1 2" key="1">
    <citation type="journal article" date="2013" name="PLoS Genet.">
        <title>Comparative genome structure, secondary metabolite, and effector coding capacity across Cochliobolus pathogens.</title>
        <authorList>
            <person name="Condon B.J."/>
            <person name="Leng Y."/>
            <person name="Wu D."/>
            <person name="Bushley K.E."/>
            <person name="Ohm R.A."/>
            <person name="Otillar R."/>
            <person name="Martin J."/>
            <person name="Schackwitz W."/>
            <person name="Grimwood J."/>
            <person name="MohdZainudin N."/>
            <person name="Xue C."/>
            <person name="Wang R."/>
            <person name="Manning V.A."/>
            <person name="Dhillon B."/>
            <person name="Tu Z.J."/>
            <person name="Steffenson B.J."/>
            <person name="Salamov A."/>
            <person name="Sun H."/>
            <person name="Lowry S."/>
            <person name="LaButti K."/>
            <person name="Han J."/>
            <person name="Copeland A."/>
            <person name="Lindquist E."/>
            <person name="Barry K."/>
            <person name="Schmutz J."/>
            <person name="Baker S.E."/>
            <person name="Ciuffetti L.M."/>
            <person name="Grigoriev I.V."/>
            <person name="Zhong S."/>
            <person name="Turgeon B.G."/>
        </authorList>
    </citation>
    <scope>NUCLEOTIDE SEQUENCE [LARGE SCALE GENOMIC DNA]</scope>
    <source>
        <strain evidence="1 2">ATCC 44560</strain>
    </source>
</reference>
<dbReference type="GeneID" id="19119366"/>
<dbReference type="EMBL" id="KI964174">
    <property type="protein sequence ID" value="EUC40329.1"/>
    <property type="molecule type" value="Genomic_DNA"/>
</dbReference>
<dbReference type="KEGG" id="bor:COCMIDRAFT_109094"/>
<dbReference type="HOGENOM" id="CLU_2399362_0_0_1"/>
<protein>
    <submittedName>
        <fullName evidence="1">Uncharacterized protein</fullName>
    </submittedName>
</protein>
<proteinExistence type="predicted"/>
<feature type="non-terminal residue" evidence="1">
    <location>
        <position position="1"/>
    </location>
</feature>
<evidence type="ECO:0000313" key="2">
    <source>
        <dbReference type="Proteomes" id="UP000054032"/>
    </source>
</evidence>
<dbReference type="AlphaFoldDB" id="W6YXQ1"/>
<gene>
    <name evidence="1" type="ORF">COCMIDRAFT_109094</name>
</gene>
<sequence length="93" mass="10905">LEEVRGMRRHAESNNLVLCTELVKLWRSVATMAVENKKPIDSSCTSRCMLVKYHEWWQRPARRVNALDRCNPLTIAWLYDDCPTNSIRASHDF</sequence>
<name>W6YXQ1_COCMI</name>
<dbReference type="RefSeq" id="XP_007693142.1">
    <property type="nucleotide sequence ID" value="XM_007694952.1"/>
</dbReference>
<evidence type="ECO:0000313" key="1">
    <source>
        <dbReference type="EMBL" id="EUC40329.1"/>
    </source>
</evidence>